<name>A0A0C1YQN9_9BURK</name>
<dbReference type="EMBL" id="JWJG01000028">
    <property type="protein sequence ID" value="KIF82902.1"/>
    <property type="molecule type" value="Genomic_DNA"/>
</dbReference>
<sequence length="84" mass="9381">MASKEECDRYASELTQRFEELTRWAIANWPKKEFPLLPSDFSEARREISEIAGPKLGEGETGSTAPGIPAGAAQYRDVNPMPWP</sequence>
<comment type="caution">
    <text evidence="2">The sequence shown here is derived from an EMBL/GenBank/DDBJ whole genome shotgun (WGS) entry which is preliminary data.</text>
</comment>
<gene>
    <name evidence="2" type="ORF">TSA66_22040</name>
</gene>
<accession>A0A0C1YQN9</accession>
<evidence type="ECO:0000256" key="1">
    <source>
        <dbReference type="SAM" id="MobiDB-lite"/>
    </source>
</evidence>
<keyword evidence="3" id="KW-1185">Reference proteome</keyword>
<organism evidence="2 3">
    <name type="scientific">Noviherbaspirillum autotrophicum</name>
    <dbReference type="NCBI Taxonomy" id="709839"/>
    <lineage>
        <taxon>Bacteria</taxon>
        <taxon>Pseudomonadati</taxon>
        <taxon>Pseudomonadota</taxon>
        <taxon>Betaproteobacteria</taxon>
        <taxon>Burkholderiales</taxon>
        <taxon>Oxalobacteraceae</taxon>
        <taxon>Noviherbaspirillum</taxon>
    </lineage>
</organism>
<protein>
    <submittedName>
        <fullName evidence="2">Uncharacterized protein</fullName>
    </submittedName>
</protein>
<dbReference type="Proteomes" id="UP000031572">
    <property type="component" value="Unassembled WGS sequence"/>
</dbReference>
<dbReference type="STRING" id="709839.TSA66_22040"/>
<evidence type="ECO:0000313" key="3">
    <source>
        <dbReference type="Proteomes" id="UP000031572"/>
    </source>
</evidence>
<reference evidence="2 3" key="1">
    <citation type="submission" date="2014-12" db="EMBL/GenBank/DDBJ databases">
        <title>Denitrispirillum autotrophicum gen. nov., sp. nov., Denitrifying, Facultatively Autotrophic Bacteria Isolated from Rice Paddy Soil.</title>
        <authorList>
            <person name="Ishii S."/>
            <person name="Ashida N."/>
            <person name="Ohno H."/>
            <person name="Otsuka S."/>
            <person name="Yokota A."/>
            <person name="Senoo K."/>
        </authorList>
    </citation>
    <scope>NUCLEOTIDE SEQUENCE [LARGE SCALE GENOMIC DNA]</scope>
    <source>
        <strain evidence="2 3">TSA66</strain>
    </source>
</reference>
<proteinExistence type="predicted"/>
<feature type="region of interest" description="Disordered" evidence="1">
    <location>
        <begin position="51"/>
        <end position="84"/>
    </location>
</feature>
<dbReference type="AlphaFoldDB" id="A0A0C1YQN9"/>
<dbReference type="OrthoDB" id="5705788at2"/>
<dbReference type="RefSeq" id="WP_040041535.1">
    <property type="nucleotide sequence ID" value="NZ_JWJG01000028.1"/>
</dbReference>
<evidence type="ECO:0000313" key="2">
    <source>
        <dbReference type="EMBL" id="KIF82902.1"/>
    </source>
</evidence>